<protein>
    <submittedName>
        <fullName evidence="11">TonB-dependent receptor</fullName>
    </submittedName>
</protein>
<comment type="caution">
    <text evidence="11">The sequence shown here is derived from an EMBL/GenBank/DDBJ whole genome shotgun (WGS) entry which is preliminary data.</text>
</comment>
<accession>A0AAE3TDT7</accession>
<dbReference type="EMBL" id="JARGDL010000006">
    <property type="protein sequence ID" value="MDF1611762.1"/>
    <property type="molecule type" value="Genomic_DNA"/>
</dbReference>
<dbReference type="PROSITE" id="PS52016">
    <property type="entry name" value="TONB_DEPENDENT_REC_3"/>
    <property type="match status" value="1"/>
</dbReference>
<feature type="signal peptide" evidence="8">
    <location>
        <begin position="1"/>
        <end position="19"/>
    </location>
</feature>
<evidence type="ECO:0000256" key="3">
    <source>
        <dbReference type="ARBA" id="ARBA00022452"/>
    </source>
</evidence>
<dbReference type="GO" id="GO:0009279">
    <property type="term" value="C:cell outer membrane"/>
    <property type="evidence" value="ECO:0007669"/>
    <property type="project" value="UniProtKB-SubCell"/>
</dbReference>
<keyword evidence="8" id="KW-0732">Signal</keyword>
<dbReference type="InterPro" id="IPR041700">
    <property type="entry name" value="OMP_b-brl_3"/>
</dbReference>
<dbReference type="InterPro" id="IPR012910">
    <property type="entry name" value="Plug_dom"/>
</dbReference>
<keyword evidence="4 7" id="KW-0812">Transmembrane</keyword>
<evidence type="ECO:0000256" key="8">
    <source>
        <dbReference type="SAM" id="SignalP"/>
    </source>
</evidence>
<evidence type="ECO:0000256" key="5">
    <source>
        <dbReference type="ARBA" id="ARBA00023136"/>
    </source>
</evidence>
<comment type="subcellular location">
    <subcellularLocation>
        <location evidence="1 7">Cell outer membrane</location>
        <topology evidence="1 7">Multi-pass membrane protein</topology>
    </subcellularLocation>
</comment>
<name>A0AAE3TDT7_9BACT</name>
<dbReference type="AlphaFoldDB" id="A0AAE3TDT7"/>
<organism evidence="11 12">
    <name type="scientific">Stygiobacter electus</name>
    <dbReference type="NCBI Taxonomy" id="3032292"/>
    <lineage>
        <taxon>Bacteria</taxon>
        <taxon>Pseudomonadati</taxon>
        <taxon>Ignavibacteriota</taxon>
        <taxon>Ignavibacteria</taxon>
        <taxon>Ignavibacteriales</taxon>
        <taxon>Melioribacteraceae</taxon>
        <taxon>Stygiobacter</taxon>
    </lineage>
</organism>
<comment type="similarity">
    <text evidence="7">Belongs to the TonB-dependent receptor family.</text>
</comment>
<dbReference type="Gene3D" id="2.60.40.1120">
    <property type="entry name" value="Carboxypeptidase-like, regulatory domain"/>
    <property type="match status" value="1"/>
</dbReference>
<dbReference type="InterPro" id="IPR008969">
    <property type="entry name" value="CarboxyPept-like_regulatory"/>
</dbReference>
<keyword evidence="12" id="KW-1185">Reference proteome</keyword>
<evidence type="ECO:0000256" key="2">
    <source>
        <dbReference type="ARBA" id="ARBA00022448"/>
    </source>
</evidence>
<keyword evidence="11" id="KW-0675">Receptor</keyword>
<dbReference type="InterPro" id="IPR036942">
    <property type="entry name" value="Beta-barrel_TonB_sf"/>
</dbReference>
<feature type="chain" id="PRO_5042222844" evidence="8">
    <location>
        <begin position="20"/>
        <end position="853"/>
    </location>
</feature>
<feature type="domain" description="Outer membrane protein beta-barrel" evidence="10">
    <location>
        <begin position="763"/>
        <end position="829"/>
    </location>
</feature>
<dbReference type="SUPFAM" id="SSF56935">
    <property type="entry name" value="Porins"/>
    <property type="match status" value="1"/>
</dbReference>
<dbReference type="Gene3D" id="2.40.170.20">
    <property type="entry name" value="TonB-dependent receptor, beta-barrel domain"/>
    <property type="match status" value="1"/>
</dbReference>
<keyword evidence="5 7" id="KW-0472">Membrane</keyword>
<sequence>MNSIKIILFVLFTLTIVNAQNQRNIEQRNTPPVRIQAIGSVSGKVVDAQTNQPIEYANVVIYRWKDSTVANGTVTNSDGQFNIDKLLMGKYFMKISYIGYATKRFDSINVRQNQTSFIYNNIKLNPKNVNMNEVVVSSEREQMNYNIDKKVYNVDKNLANSGGTAIDVVQNLPAVQVDADGGVSVRGNSNITVLVDGRPAEMAGFSGSDVLAQIPASQIESIELVTNPSAKYDPQGTAGIINVVLKKKSNLGVNGSIMANAGTKGRYSTSVNGNLRGENFNLFGSYDGRFFNFNSNGSTVRNSDFNGLTSVLDQNSSNTNKMKINSFNIGSDYYFTEKEYLTLSTQQRFGGFDSYNSNESKNYNSQNVLDSHFNRVSNSDRNNGSSNYTLSYKKTFENKAQELTADLLYSNSSMTNFSNIQQNYFVNLQSNSLAPSLQKTTSDNSNKMLNFEVDYNHPLNSWGKVEVGMRGLVRDLKMFNDYFNFSNSLNDWMINSLNHYDYKEQLYALYGIYSNAIDKFTFQFGLRAEQAVINGEVITSSSNFTSKYFELYPTAHLRYSFSDFDEITISYSRRIDRPRNNQLNPYEDKSDSLNIVKGNPNLKPQFFNSIEAGYSTLFNKTGLVTNVYYRTSSNLISTISTLQPNGITYSTYENVSKGSSYGVDFILTQPIGDWWKLNGTISYYTNKVEDKGTLGGTRESSSWRTMINSQMTLGQGFTLQSMIFYNSPSIMLMMGGFGGFSGGGGGGMRGGGGDFGGFFGAATQTKIQELYWMDLMLRKDFMDGQLSLTLRASDIFNTRKFNTTTTASNFTSVNKRLFDSRIINLGITYRLDTKSRIMEQERQKRIEEGYDEL</sequence>
<dbReference type="InterPro" id="IPR039426">
    <property type="entry name" value="TonB-dep_rcpt-like"/>
</dbReference>
<keyword evidence="2 7" id="KW-0813">Transport</keyword>
<evidence type="ECO:0000313" key="12">
    <source>
        <dbReference type="Proteomes" id="UP001221302"/>
    </source>
</evidence>
<dbReference type="PANTHER" id="PTHR40980">
    <property type="entry name" value="PLUG DOMAIN-CONTAINING PROTEIN"/>
    <property type="match status" value="1"/>
</dbReference>
<dbReference type="InterPro" id="IPR037066">
    <property type="entry name" value="Plug_dom_sf"/>
</dbReference>
<dbReference type="RefSeq" id="WP_321535529.1">
    <property type="nucleotide sequence ID" value="NZ_JARGDL010000006.1"/>
</dbReference>
<evidence type="ECO:0000256" key="7">
    <source>
        <dbReference type="PROSITE-ProRule" id="PRU01360"/>
    </source>
</evidence>
<dbReference type="Pfam" id="PF07715">
    <property type="entry name" value="Plug"/>
    <property type="match status" value="1"/>
</dbReference>
<keyword evidence="3 7" id="KW-1134">Transmembrane beta strand</keyword>
<feature type="domain" description="TonB-dependent receptor plug" evidence="9">
    <location>
        <begin position="162"/>
        <end position="240"/>
    </location>
</feature>
<dbReference type="Proteomes" id="UP001221302">
    <property type="component" value="Unassembled WGS sequence"/>
</dbReference>
<evidence type="ECO:0000313" key="11">
    <source>
        <dbReference type="EMBL" id="MDF1611762.1"/>
    </source>
</evidence>
<dbReference type="SUPFAM" id="SSF49464">
    <property type="entry name" value="Carboxypeptidase regulatory domain-like"/>
    <property type="match status" value="1"/>
</dbReference>
<feature type="domain" description="Outer membrane protein beta-barrel" evidence="10">
    <location>
        <begin position="394"/>
        <end position="733"/>
    </location>
</feature>
<dbReference type="Pfam" id="PF13715">
    <property type="entry name" value="CarbopepD_reg_2"/>
    <property type="match status" value="1"/>
</dbReference>
<gene>
    <name evidence="11" type="ORF">P0M35_06345</name>
</gene>
<evidence type="ECO:0000256" key="4">
    <source>
        <dbReference type="ARBA" id="ARBA00022692"/>
    </source>
</evidence>
<dbReference type="PANTHER" id="PTHR40980:SF4">
    <property type="entry name" value="TONB-DEPENDENT RECEPTOR-LIKE BETA-BARREL DOMAIN-CONTAINING PROTEIN"/>
    <property type="match status" value="1"/>
</dbReference>
<evidence type="ECO:0000259" key="10">
    <source>
        <dbReference type="Pfam" id="PF14905"/>
    </source>
</evidence>
<evidence type="ECO:0000256" key="1">
    <source>
        <dbReference type="ARBA" id="ARBA00004571"/>
    </source>
</evidence>
<dbReference type="Gene3D" id="2.170.130.10">
    <property type="entry name" value="TonB-dependent receptor, plug domain"/>
    <property type="match status" value="1"/>
</dbReference>
<proteinExistence type="inferred from homology"/>
<dbReference type="Pfam" id="PF14905">
    <property type="entry name" value="OMP_b-brl_3"/>
    <property type="match status" value="2"/>
</dbReference>
<reference evidence="11" key="1">
    <citation type="submission" date="2023-03" db="EMBL/GenBank/DDBJ databases">
        <title>Stygiobacter electus gen. nov., sp. nov., facultatively anaerobic thermotolerant bacterium of the class Ignavibacteria from a well of Yessentuki mineral water deposit.</title>
        <authorList>
            <person name="Podosokorskaya O.A."/>
            <person name="Elcheninov A.G."/>
            <person name="Petrova N.F."/>
            <person name="Zavarzina D.G."/>
            <person name="Kublanov I.V."/>
            <person name="Merkel A.Y."/>
        </authorList>
    </citation>
    <scope>NUCLEOTIDE SEQUENCE</scope>
    <source>
        <strain evidence="11">09-Me</strain>
    </source>
</reference>
<evidence type="ECO:0000256" key="6">
    <source>
        <dbReference type="ARBA" id="ARBA00023237"/>
    </source>
</evidence>
<keyword evidence="6 7" id="KW-0998">Cell outer membrane</keyword>
<evidence type="ECO:0000259" key="9">
    <source>
        <dbReference type="Pfam" id="PF07715"/>
    </source>
</evidence>